<feature type="non-terminal residue" evidence="3">
    <location>
        <position position="1"/>
    </location>
</feature>
<proteinExistence type="predicted"/>
<dbReference type="AlphaFoldDB" id="A0AAE0G3I2"/>
<feature type="compositionally biased region" description="Low complexity" evidence="2">
    <location>
        <begin position="25"/>
        <end position="35"/>
    </location>
</feature>
<feature type="region of interest" description="Disordered" evidence="2">
    <location>
        <begin position="221"/>
        <end position="277"/>
    </location>
</feature>
<dbReference type="EMBL" id="LGRX02010190">
    <property type="protein sequence ID" value="KAK3270792.1"/>
    <property type="molecule type" value="Genomic_DNA"/>
</dbReference>
<keyword evidence="1" id="KW-0175">Coiled coil</keyword>
<feature type="region of interest" description="Disordered" evidence="2">
    <location>
        <begin position="627"/>
        <end position="662"/>
    </location>
</feature>
<feature type="compositionally biased region" description="Basic and acidic residues" evidence="2">
    <location>
        <begin position="640"/>
        <end position="662"/>
    </location>
</feature>
<feature type="region of interest" description="Disordered" evidence="2">
    <location>
        <begin position="1"/>
        <end position="90"/>
    </location>
</feature>
<evidence type="ECO:0000313" key="3">
    <source>
        <dbReference type="EMBL" id="KAK3270792.1"/>
    </source>
</evidence>
<protein>
    <submittedName>
        <fullName evidence="3">Uncharacterized protein</fullName>
    </submittedName>
</protein>
<accession>A0AAE0G3I2</accession>
<feature type="compositionally biased region" description="Basic residues" evidence="2">
    <location>
        <begin position="240"/>
        <end position="251"/>
    </location>
</feature>
<name>A0AAE0G3I2_9CHLO</name>
<keyword evidence="4" id="KW-1185">Reference proteome</keyword>
<reference evidence="3 4" key="1">
    <citation type="journal article" date="2015" name="Genome Biol. Evol.">
        <title>Comparative Genomics of a Bacterivorous Green Alga Reveals Evolutionary Causalities and Consequences of Phago-Mixotrophic Mode of Nutrition.</title>
        <authorList>
            <person name="Burns J.A."/>
            <person name="Paasch A."/>
            <person name="Narechania A."/>
            <person name="Kim E."/>
        </authorList>
    </citation>
    <scope>NUCLEOTIDE SEQUENCE [LARGE SCALE GENOMIC DNA]</scope>
    <source>
        <strain evidence="3 4">PLY_AMNH</strain>
    </source>
</reference>
<dbReference type="Proteomes" id="UP001190700">
    <property type="component" value="Unassembled WGS sequence"/>
</dbReference>
<comment type="caution">
    <text evidence="3">The sequence shown here is derived from an EMBL/GenBank/DDBJ whole genome shotgun (WGS) entry which is preliminary data.</text>
</comment>
<evidence type="ECO:0000256" key="2">
    <source>
        <dbReference type="SAM" id="MobiDB-lite"/>
    </source>
</evidence>
<feature type="coiled-coil region" evidence="1">
    <location>
        <begin position="570"/>
        <end position="597"/>
    </location>
</feature>
<evidence type="ECO:0000313" key="4">
    <source>
        <dbReference type="Proteomes" id="UP001190700"/>
    </source>
</evidence>
<sequence>GSRGGVAGRKLAKKQEAPTKHIWKSSESISWGRRSSPPPPRGAERCSSVPARSKSPPTPNPKAGSVQEKQRKPRRSLVRSPLARHKLDMRLESPAAHLSRECIHRLAAEGERGEVQFQAFNGNLLTPKSGKGPPSPRPESERLISLPDEDSEVHNNICLANTHSELVDWLRSFNTEQEGLGELRCCSGDEAGASACTEHMCNPNSLRVHVALQLFIGLIGARPPGQAPTRRTTHAPLTRRSPRSPTRRRPHAPQPPSRAACPRPVKRGRHPITLSPYHPSMPPCSTHFVGVRMRLSCDWEGLKGGLPEKWHGREGAARVPAWSSRPAGRGLWKEREMRAQCTCQRGDLKAEEWTVQGLMGGILSELWAAIYVEPPLPNAWPQIDDNGVVYIIEPRNGCRRTLHTFFEQNNRLKEKNATLEKITKQQENDIGDMQMEQRSKILLHVNKYMKRSVKKDTRALLFGWHQITIRSRQVRMIFIGKGDKVLLRRVLDAWRNWLSCGERETKITKAQKFITVALDTISLTYMHTVFLTWFREVKGIRTRVLKDQIEAEVMNAEYAGKNWAQMAQEKEAMTVDMRRLEDEVRQLRGERDKAVLELRACKEHEETKPKHAHKAASKLQGLVDAASGLAKLQSPGRTRSLAESRRGSSNDLFKQDSKTDAE</sequence>
<evidence type="ECO:0000256" key="1">
    <source>
        <dbReference type="SAM" id="Coils"/>
    </source>
</evidence>
<gene>
    <name evidence="3" type="ORF">CYMTET_20824</name>
</gene>
<organism evidence="3 4">
    <name type="scientific">Cymbomonas tetramitiformis</name>
    <dbReference type="NCBI Taxonomy" id="36881"/>
    <lineage>
        <taxon>Eukaryota</taxon>
        <taxon>Viridiplantae</taxon>
        <taxon>Chlorophyta</taxon>
        <taxon>Pyramimonadophyceae</taxon>
        <taxon>Pyramimonadales</taxon>
        <taxon>Pyramimonadaceae</taxon>
        <taxon>Cymbomonas</taxon>
    </lineage>
</organism>